<dbReference type="InterPro" id="IPR053924">
    <property type="entry name" value="RecX_HTH_2nd"/>
</dbReference>
<evidence type="ECO:0000256" key="3">
    <source>
        <dbReference type="ARBA" id="ARBA00018111"/>
    </source>
</evidence>
<evidence type="ECO:0000259" key="8">
    <source>
        <dbReference type="Pfam" id="PF21982"/>
    </source>
</evidence>
<comment type="similarity">
    <text evidence="2 5">Belongs to the RecX family.</text>
</comment>
<dbReference type="RefSeq" id="WP_265046397.1">
    <property type="nucleotide sequence ID" value="NZ_CP100390.1"/>
</dbReference>
<feature type="domain" description="RecX third three-helical" evidence="7">
    <location>
        <begin position="116"/>
        <end position="159"/>
    </location>
</feature>
<keyword evidence="10" id="KW-1185">Reference proteome</keyword>
<evidence type="ECO:0000256" key="4">
    <source>
        <dbReference type="ARBA" id="ARBA00022490"/>
    </source>
</evidence>
<dbReference type="Gene3D" id="1.10.10.10">
    <property type="entry name" value="Winged helix-like DNA-binding domain superfamily/Winged helix DNA-binding domain"/>
    <property type="match status" value="3"/>
</dbReference>
<evidence type="ECO:0000256" key="2">
    <source>
        <dbReference type="ARBA" id="ARBA00009695"/>
    </source>
</evidence>
<dbReference type="InterPro" id="IPR036388">
    <property type="entry name" value="WH-like_DNA-bd_sf"/>
</dbReference>
<feature type="domain" description="RecX first three-helical" evidence="8">
    <location>
        <begin position="24"/>
        <end position="61"/>
    </location>
</feature>
<protein>
    <recommendedName>
        <fullName evidence="3 5">Regulatory protein RecX</fullName>
    </recommendedName>
</protein>
<dbReference type="InterPro" id="IPR053926">
    <property type="entry name" value="RecX_HTH_1st"/>
</dbReference>
<dbReference type="Pfam" id="PF21981">
    <property type="entry name" value="RecX_HTH3"/>
    <property type="match status" value="1"/>
</dbReference>
<evidence type="ECO:0000259" key="7">
    <source>
        <dbReference type="Pfam" id="PF21981"/>
    </source>
</evidence>
<sequence>MNSSESECEQGSGMNKDELKDIKDRLIRALARREHSRYELKVKMVLKSFGEHAIERVLDELELEGVVSDARFAEAYCYHRRSRGFGPTRIASELRERQVSEVLVDDNLDETEHHWYESAAYQREKKFGKGRVADFTQKARQMRFLMQKGFNHDHISYAIKKVS</sequence>
<comment type="subcellular location">
    <subcellularLocation>
        <location evidence="1 5">Cytoplasm</location>
    </subcellularLocation>
</comment>
<keyword evidence="4 5" id="KW-0963">Cytoplasm</keyword>
<dbReference type="EMBL" id="CP100390">
    <property type="protein sequence ID" value="UZE94905.1"/>
    <property type="molecule type" value="Genomic_DNA"/>
</dbReference>
<accession>A0ABY6MYM7</accession>
<dbReference type="InterPro" id="IPR003783">
    <property type="entry name" value="Regulatory_RecX"/>
</dbReference>
<proteinExistence type="inferred from homology"/>
<dbReference type="Pfam" id="PF02631">
    <property type="entry name" value="RecX_HTH2"/>
    <property type="match status" value="1"/>
</dbReference>
<gene>
    <name evidence="5" type="primary">recX</name>
    <name evidence="9" type="ORF">NKI27_12585</name>
</gene>
<comment type="function">
    <text evidence="5">Modulates RecA activity.</text>
</comment>
<evidence type="ECO:0000313" key="10">
    <source>
        <dbReference type="Proteomes" id="UP001163739"/>
    </source>
</evidence>
<evidence type="ECO:0000256" key="1">
    <source>
        <dbReference type="ARBA" id="ARBA00004496"/>
    </source>
</evidence>
<dbReference type="InterPro" id="IPR053925">
    <property type="entry name" value="RecX_HTH_3rd"/>
</dbReference>
<feature type="domain" description="RecX second three-helical" evidence="6">
    <location>
        <begin position="68"/>
        <end position="106"/>
    </location>
</feature>
<evidence type="ECO:0000259" key="6">
    <source>
        <dbReference type="Pfam" id="PF02631"/>
    </source>
</evidence>
<dbReference type="Pfam" id="PF21982">
    <property type="entry name" value="RecX_HTH1"/>
    <property type="match status" value="1"/>
</dbReference>
<evidence type="ECO:0000313" key="9">
    <source>
        <dbReference type="EMBL" id="UZE94905.1"/>
    </source>
</evidence>
<reference evidence="9" key="1">
    <citation type="submission" date="2022-06" db="EMBL/GenBank/DDBJ databases">
        <title>Alkalimarinus sp. nov., isolated from gut of a Alitta virens.</title>
        <authorList>
            <person name="Yang A.I."/>
            <person name="Shin N.-R."/>
        </authorList>
    </citation>
    <scope>NUCLEOTIDE SEQUENCE</scope>
    <source>
        <strain evidence="9">A2M4</strain>
    </source>
</reference>
<dbReference type="PANTHER" id="PTHR33602:SF1">
    <property type="entry name" value="REGULATORY PROTEIN RECX FAMILY PROTEIN"/>
    <property type="match status" value="1"/>
</dbReference>
<dbReference type="HAMAP" id="MF_01114">
    <property type="entry name" value="RecX"/>
    <property type="match status" value="1"/>
</dbReference>
<dbReference type="Proteomes" id="UP001163739">
    <property type="component" value="Chromosome"/>
</dbReference>
<evidence type="ECO:0000256" key="5">
    <source>
        <dbReference type="HAMAP-Rule" id="MF_01114"/>
    </source>
</evidence>
<dbReference type="PANTHER" id="PTHR33602">
    <property type="entry name" value="REGULATORY PROTEIN RECX FAMILY PROTEIN"/>
    <property type="match status" value="1"/>
</dbReference>
<name>A0ABY6MYM7_9ALTE</name>
<organism evidence="9 10">
    <name type="scientific">Alkalimarinus alittae</name>
    <dbReference type="NCBI Taxonomy" id="2961619"/>
    <lineage>
        <taxon>Bacteria</taxon>
        <taxon>Pseudomonadati</taxon>
        <taxon>Pseudomonadota</taxon>
        <taxon>Gammaproteobacteria</taxon>
        <taxon>Alteromonadales</taxon>
        <taxon>Alteromonadaceae</taxon>
        <taxon>Alkalimarinus</taxon>
    </lineage>
</organism>